<feature type="coiled-coil region" evidence="4">
    <location>
        <begin position="64"/>
        <end position="91"/>
    </location>
</feature>
<accession>A0A1W2HAA0</accession>
<dbReference type="RefSeq" id="WP_172805264.1">
    <property type="nucleotide sequence ID" value="NZ_LT838813.1"/>
</dbReference>
<evidence type="ECO:0000313" key="7">
    <source>
        <dbReference type="Proteomes" id="UP000192333"/>
    </source>
</evidence>
<name>A0A1W2HAA0_9BACT</name>
<feature type="domain" description="Type I restriction modification DNA specificity" evidence="5">
    <location>
        <begin position="214"/>
        <end position="366"/>
    </location>
</feature>
<organism evidence="6 7">
    <name type="scientific">Aquiflexum balticum DSM 16537</name>
    <dbReference type="NCBI Taxonomy" id="758820"/>
    <lineage>
        <taxon>Bacteria</taxon>
        <taxon>Pseudomonadati</taxon>
        <taxon>Bacteroidota</taxon>
        <taxon>Cytophagia</taxon>
        <taxon>Cytophagales</taxon>
        <taxon>Cyclobacteriaceae</taxon>
        <taxon>Aquiflexum</taxon>
    </lineage>
</organism>
<protein>
    <submittedName>
        <fullName evidence="6">Type I restriction enzyme, S subunit</fullName>
    </submittedName>
</protein>
<evidence type="ECO:0000256" key="3">
    <source>
        <dbReference type="ARBA" id="ARBA00023125"/>
    </source>
</evidence>
<feature type="domain" description="Type I restriction modification DNA specificity" evidence="5">
    <location>
        <begin position="16"/>
        <end position="195"/>
    </location>
</feature>
<proteinExistence type="inferred from homology"/>
<evidence type="ECO:0000256" key="2">
    <source>
        <dbReference type="ARBA" id="ARBA00022747"/>
    </source>
</evidence>
<dbReference type="InterPro" id="IPR052021">
    <property type="entry name" value="Type-I_RS_S_subunit"/>
</dbReference>
<dbReference type="InterPro" id="IPR000055">
    <property type="entry name" value="Restrct_endonuc_typeI_TRD"/>
</dbReference>
<dbReference type="EMBL" id="LT838813">
    <property type="protein sequence ID" value="SMD45820.1"/>
    <property type="molecule type" value="Genomic_DNA"/>
</dbReference>
<dbReference type="Pfam" id="PF01420">
    <property type="entry name" value="Methylase_S"/>
    <property type="match status" value="2"/>
</dbReference>
<dbReference type="GO" id="GO:0003677">
    <property type="term" value="F:DNA binding"/>
    <property type="evidence" value="ECO:0007669"/>
    <property type="project" value="UniProtKB-KW"/>
</dbReference>
<evidence type="ECO:0000313" key="6">
    <source>
        <dbReference type="EMBL" id="SMD45820.1"/>
    </source>
</evidence>
<dbReference type="Gene3D" id="3.90.220.20">
    <property type="entry name" value="DNA methylase specificity domains"/>
    <property type="match status" value="2"/>
</dbReference>
<dbReference type="GO" id="GO:0009307">
    <property type="term" value="P:DNA restriction-modification system"/>
    <property type="evidence" value="ECO:0007669"/>
    <property type="project" value="UniProtKB-KW"/>
</dbReference>
<evidence type="ECO:0000256" key="4">
    <source>
        <dbReference type="SAM" id="Coils"/>
    </source>
</evidence>
<keyword evidence="2" id="KW-0680">Restriction system</keyword>
<gene>
    <name evidence="6" type="ORF">SAMN00777080_4491</name>
</gene>
<sequence length="391" mass="44231">MKVTEEYKQTEVGLIPSDWKVTKLFEVIEANRSIRYGIVQPGKFEPNGCLMLRSQDYSKGWSNSNEMHRVNAELENQYKNARLNKDDLIMTVVGAGIGQVVIAPDWLDKAIVSRSTARIAVDKTKAAKEYILCCLTSPLGVRQILDAQKEGAQPVISCLDLAKFNIPYPSLKEQTAIATALSDADALISNLEKLIAKKRNIKQGAMQKLLLPKEGWTNLPISSLANISTGAKNTQDRIEDGMYPFFVRSQNIERINSFSYQGEAILIAGDGVGTGKVMHYYNGKFDFHQRVYKLSDFNSCIIGLYFFLYFKNNFYERMMQMTAKSSVDSIRRDMISNMIIPFPSREEQTRIATILSDMDAEINALEIKLEKYKKVKLGMMQNLLTGRIRLV</sequence>
<dbReference type="SUPFAM" id="SSF116734">
    <property type="entry name" value="DNA methylase specificity domain"/>
    <property type="match status" value="2"/>
</dbReference>
<keyword evidence="7" id="KW-1185">Reference proteome</keyword>
<dbReference type="InterPro" id="IPR044946">
    <property type="entry name" value="Restrct_endonuc_typeI_TRD_sf"/>
</dbReference>
<dbReference type="PANTHER" id="PTHR30408">
    <property type="entry name" value="TYPE-1 RESTRICTION ENZYME ECOKI SPECIFICITY PROTEIN"/>
    <property type="match status" value="1"/>
</dbReference>
<dbReference type="Proteomes" id="UP000192333">
    <property type="component" value="Chromosome I"/>
</dbReference>
<dbReference type="REBASE" id="196545">
    <property type="entry name" value="S.Aba17537ORF4493P"/>
</dbReference>
<dbReference type="AlphaFoldDB" id="A0A1W2HAA0"/>
<keyword evidence="3" id="KW-0238">DNA-binding</keyword>
<reference evidence="7" key="1">
    <citation type="submission" date="2017-04" db="EMBL/GenBank/DDBJ databases">
        <authorList>
            <person name="Varghese N."/>
            <person name="Submissions S."/>
        </authorList>
    </citation>
    <scope>NUCLEOTIDE SEQUENCE [LARGE SCALE GENOMIC DNA]</scope>
    <source>
        <strain evidence="7">DSM 16537</strain>
    </source>
</reference>
<dbReference type="PANTHER" id="PTHR30408:SF12">
    <property type="entry name" value="TYPE I RESTRICTION ENZYME MJAVIII SPECIFICITY SUBUNIT"/>
    <property type="match status" value="1"/>
</dbReference>
<dbReference type="Gene3D" id="1.10.287.1120">
    <property type="entry name" value="Bipartite methylase S protein"/>
    <property type="match status" value="1"/>
</dbReference>
<evidence type="ECO:0000259" key="5">
    <source>
        <dbReference type="Pfam" id="PF01420"/>
    </source>
</evidence>
<dbReference type="STRING" id="758820.SAMN00777080_4491"/>
<dbReference type="CDD" id="cd17256">
    <property type="entry name" value="RMtype1_S_EcoJA65PI-TRD1-CR1_like"/>
    <property type="match status" value="1"/>
</dbReference>
<evidence type="ECO:0000256" key="1">
    <source>
        <dbReference type="ARBA" id="ARBA00010923"/>
    </source>
</evidence>
<keyword evidence="4" id="KW-0175">Coiled coil</keyword>
<comment type="similarity">
    <text evidence="1">Belongs to the type-I restriction system S methylase family.</text>
</comment>